<evidence type="ECO:0000313" key="2">
    <source>
        <dbReference type="Proteomes" id="UP000221980"/>
    </source>
</evidence>
<proteinExistence type="predicted"/>
<dbReference type="OrthoDB" id="6444864at2"/>
<gene>
    <name evidence="1" type="ORF">Xmir_04236</name>
</gene>
<organism evidence="1 2">
    <name type="scientific">Xenorhabdus miraniensis</name>
    <dbReference type="NCBI Taxonomy" id="351674"/>
    <lineage>
        <taxon>Bacteria</taxon>
        <taxon>Pseudomonadati</taxon>
        <taxon>Pseudomonadota</taxon>
        <taxon>Gammaproteobacteria</taxon>
        <taxon>Enterobacterales</taxon>
        <taxon>Morganellaceae</taxon>
        <taxon>Xenorhabdus</taxon>
    </lineage>
</organism>
<dbReference type="AlphaFoldDB" id="A0A2D0JJI6"/>
<dbReference type="EMBL" id="NITZ01000044">
    <property type="protein sequence ID" value="PHM45602.1"/>
    <property type="molecule type" value="Genomic_DNA"/>
</dbReference>
<comment type="caution">
    <text evidence="1">The sequence shown here is derived from an EMBL/GenBank/DDBJ whole genome shotgun (WGS) entry which is preliminary data.</text>
</comment>
<keyword evidence="2" id="KW-1185">Reference proteome</keyword>
<protein>
    <submittedName>
        <fullName evidence="1">Uncharacterized protein</fullName>
    </submittedName>
</protein>
<sequence length="119" mass="13442">MSNKLQAAVEISEEIETQLVSLMAEIDCGDTADAYLMSRGIHRQSKVLAEKLREVAEVNNNQKSKGHELEKTQKLSEKLQSLLVLWMFGHLTENDANILNIATEINHNVLQEISRIRGE</sequence>
<dbReference type="RefSeq" id="WP_099115982.1">
    <property type="nucleotide sequence ID" value="NZ_CAWNQI010000078.1"/>
</dbReference>
<dbReference type="Proteomes" id="UP000221980">
    <property type="component" value="Unassembled WGS sequence"/>
</dbReference>
<accession>A0A2D0JJI6</accession>
<reference evidence="1 2" key="1">
    <citation type="journal article" date="2017" name="Nat. Microbiol.">
        <title>Natural product diversity associated with the nematode symbionts Photorhabdus and Xenorhabdus.</title>
        <authorList>
            <person name="Tobias N.J."/>
            <person name="Wolff H."/>
            <person name="Djahanschiri B."/>
            <person name="Grundmann F."/>
            <person name="Kronenwerth M."/>
            <person name="Shi Y.M."/>
            <person name="Simonyi S."/>
            <person name="Grun P."/>
            <person name="Shapiro-Ilan D."/>
            <person name="Pidot S.J."/>
            <person name="Stinear T.P."/>
            <person name="Ebersberger I."/>
            <person name="Bode H.B."/>
        </authorList>
    </citation>
    <scope>NUCLEOTIDE SEQUENCE [LARGE SCALE GENOMIC DNA]</scope>
    <source>
        <strain evidence="1 2">DSM 17902</strain>
    </source>
</reference>
<evidence type="ECO:0000313" key="1">
    <source>
        <dbReference type="EMBL" id="PHM45602.1"/>
    </source>
</evidence>
<name>A0A2D0JJI6_9GAMM</name>